<feature type="active site" description="Proton acceptor" evidence="5">
    <location>
        <position position="145"/>
    </location>
</feature>
<feature type="binding site" evidence="6">
    <location>
        <position position="197"/>
    </location>
    <ligand>
        <name>Ca(2+)</name>
        <dbReference type="ChEBI" id="CHEBI:29108"/>
        <label>1</label>
        <note>catalytic</note>
    </ligand>
</feature>
<dbReference type="Pfam" id="PF01731">
    <property type="entry name" value="Arylesterase"/>
    <property type="match status" value="1"/>
</dbReference>
<comment type="catalytic activity">
    <reaction evidence="8">
        <text>a phenyl acetate + H2O = a phenol + acetate + H(+)</text>
        <dbReference type="Rhea" id="RHEA:17309"/>
        <dbReference type="ChEBI" id="CHEBI:15377"/>
        <dbReference type="ChEBI" id="CHEBI:15378"/>
        <dbReference type="ChEBI" id="CHEBI:30089"/>
        <dbReference type="ChEBI" id="CHEBI:33853"/>
        <dbReference type="ChEBI" id="CHEBI:140310"/>
        <dbReference type="EC" id="3.1.1.2"/>
    </reaction>
</comment>
<proteinExistence type="inferred from homology"/>
<accession>A0A913YZ24</accession>
<feature type="binding site" evidence="6">
    <location>
        <position position="80"/>
    </location>
    <ligand>
        <name>Ca(2+)</name>
        <dbReference type="ChEBI" id="CHEBI:29108"/>
        <label>1</label>
        <note>catalytic</note>
    </ligand>
</feature>
<evidence type="ECO:0000256" key="5">
    <source>
        <dbReference type="PIRSR" id="PIRSR602640-1"/>
    </source>
</evidence>
<keyword evidence="2 8" id="KW-0378">Hydrolase</keyword>
<evidence type="ECO:0000256" key="7">
    <source>
        <dbReference type="PIRSR" id="PIRSR602640-3"/>
    </source>
</evidence>
<keyword evidence="4 8" id="KW-0325">Glycoprotein</keyword>
<feature type="binding site" evidence="6">
    <location>
        <position position="301"/>
    </location>
    <ligand>
        <name>Ca(2+)</name>
        <dbReference type="ChEBI" id="CHEBI:29108"/>
        <label>1</label>
        <note>catalytic</note>
    </ligand>
</feature>
<feature type="binding site" evidence="6">
    <location>
        <position position="198"/>
    </location>
    <ligand>
        <name>Ca(2+)</name>
        <dbReference type="ChEBI" id="CHEBI:29108"/>
        <label>1</label>
        <note>catalytic</note>
    </ligand>
</feature>
<reference evidence="10" key="1">
    <citation type="submission" date="2022-11" db="UniProtKB">
        <authorList>
            <consortium name="EnsemblMetazoa"/>
        </authorList>
    </citation>
    <scope>IDENTIFICATION</scope>
</reference>
<dbReference type="RefSeq" id="XP_038044969.1">
    <property type="nucleotide sequence ID" value="XM_038189041.1"/>
</dbReference>
<dbReference type="AlphaFoldDB" id="A0A913YZ24"/>
<protein>
    <recommendedName>
        <fullName evidence="8">Paraoxonase</fullName>
        <ecNumber evidence="8">3.1.1.2</ecNumber>
    </recommendedName>
</protein>
<feature type="binding site" evidence="6">
    <location>
        <position position="255"/>
    </location>
    <ligand>
        <name>Ca(2+)</name>
        <dbReference type="ChEBI" id="CHEBI:29108"/>
        <label>1</label>
        <note>catalytic</note>
    </ligand>
</feature>
<keyword evidence="3 7" id="KW-1015">Disulfide bond</keyword>
<evidence type="ECO:0000313" key="10">
    <source>
        <dbReference type="EnsemblMetazoa" id="XP_038044969.1"/>
    </source>
</evidence>
<keyword evidence="6 8" id="KW-0106">Calcium</keyword>
<dbReference type="InterPro" id="IPR011042">
    <property type="entry name" value="6-blade_b-propeller_TolB-like"/>
</dbReference>
<evidence type="ECO:0000256" key="9">
    <source>
        <dbReference type="SAM" id="Phobius"/>
    </source>
</evidence>
<keyword evidence="11" id="KW-1185">Reference proteome</keyword>
<keyword evidence="9" id="KW-0812">Transmembrane</keyword>
<dbReference type="PRINTS" id="PR01785">
    <property type="entry name" value="PARAOXONASE"/>
</dbReference>
<keyword evidence="6 8" id="KW-0479">Metal-binding</keyword>
<keyword evidence="9" id="KW-1133">Transmembrane helix</keyword>
<comment type="cofactor">
    <cofactor evidence="6 8">
        <name>Ca(2+)</name>
        <dbReference type="ChEBI" id="CHEBI:29108"/>
    </cofactor>
    <text evidence="6 8">Binds 2 calcium ions per subunit.</text>
</comment>
<dbReference type="GO" id="GO:0046872">
    <property type="term" value="F:metal ion binding"/>
    <property type="evidence" value="ECO:0007669"/>
    <property type="project" value="UniProtKB-KW"/>
</dbReference>
<evidence type="ECO:0000256" key="8">
    <source>
        <dbReference type="RuleBase" id="RU368025"/>
    </source>
</evidence>
<evidence type="ECO:0000256" key="6">
    <source>
        <dbReference type="PIRSR" id="PIRSR602640-2"/>
    </source>
</evidence>
<dbReference type="GO" id="GO:0004064">
    <property type="term" value="F:arylesterase activity"/>
    <property type="evidence" value="ECO:0007669"/>
    <property type="project" value="UniProtKB-UniRule"/>
</dbReference>
<feature type="binding site" evidence="6">
    <location>
        <position position="81"/>
    </location>
    <ligand>
        <name>Ca(2+)</name>
        <dbReference type="ChEBI" id="CHEBI:29108"/>
        <label>1</label>
        <note>catalytic</note>
    </ligand>
</feature>
<dbReference type="PANTHER" id="PTHR11799:SF12">
    <property type="entry name" value="PARAOXONASE-RELATED"/>
    <property type="match status" value="1"/>
</dbReference>
<dbReference type="InterPro" id="IPR051288">
    <property type="entry name" value="Serum_paraoxonase/arylesterase"/>
</dbReference>
<feature type="transmembrane region" description="Helical" evidence="9">
    <location>
        <begin position="35"/>
        <end position="55"/>
    </location>
</feature>
<dbReference type="OMA" id="KHLNCHY"/>
<comment type="similarity">
    <text evidence="1 8">Belongs to the paraoxonase family.</text>
</comment>
<evidence type="ECO:0000256" key="1">
    <source>
        <dbReference type="ARBA" id="ARBA00008595"/>
    </source>
</evidence>
<dbReference type="SUPFAM" id="SSF63829">
    <property type="entry name" value="Calcium-dependent phosphotriesterase"/>
    <property type="match status" value="1"/>
</dbReference>
<dbReference type="OrthoDB" id="423498at2759"/>
<dbReference type="GeneID" id="119719567"/>
<dbReference type="InterPro" id="IPR002640">
    <property type="entry name" value="Arylesterase"/>
</dbReference>
<dbReference type="Gene3D" id="2.120.10.30">
    <property type="entry name" value="TolB, C-terminal domain"/>
    <property type="match status" value="1"/>
</dbReference>
<dbReference type="PANTHER" id="PTHR11799">
    <property type="entry name" value="PARAOXONASE"/>
    <property type="match status" value="1"/>
</dbReference>
<feature type="binding site" evidence="6">
    <location>
        <position position="147"/>
    </location>
    <ligand>
        <name>Ca(2+)</name>
        <dbReference type="ChEBI" id="CHEBI:29108"/>
        <label>1</label>
        <note>catalytic</note>
    </ligand>
</feature>
<name>A0A913YZ24_PATMI</name>
<dbReference type="EnsemblMetazoa" id="XM_038189041.1">
    <property type="protein sequence ID" value="XP_038044969.1"/>
    <property type="gene ID" value="LOC119719567"/>
</dbReference>
<evidence type="ECO:0000313" key="11">
    <source>
        <dbReference type="Proteomes" id="UP000887568"/>
    </source>
</evidence>
<feature type="disulfide bond" description="In form B" evidence="7">
    <location>
        <begin position="69"/>
        <end position="389"/>
    </location>
</feature>
<feature type="binding site" evidence="6">
    <location>
        <position position="300"/>
    </location>
    <ligand>
        <name>Ca(2+)</name>
        <dbReference type="ChEBI" id="CHEBI:29108"/>
        <label>1</label>
        <note>catalytic</note>
    </ligand>
</feature>
<sequence length="394" mass="44137">MAVVRGMTRVRSQSPPHCLSLNSQQKCFFTMFRNILIGISAALILQHILSVIYSLGFHKRAYNHRPGSCRVVTGIDSGSEDIHVLRNGLALITSGIDLTPLGHLMDPSGLTWKGRIYLFDFKQPNANVTELPILGSFDHSDFRPHGISVWEEETQTTVFVVNHKQHREAIEVLSLNQDNKSLQYLYSITDPLMRSVNDVVAVGSNSFYFTNDGYNNQLFKRFLERFLKFPWGNVIYYDGDAGRGQVVVSRGLEPNGINRSPDGRYIYVSSPIVGTVTVYEQQADHALQPIQVIDLSTSPDNIYVDSTSGDLWLGCHMIGYQSMLHFQNFTQPAASQVLHIQLNSKVAPYTYDIREAYVDDGRQVSGSSVAAYYNKQLLIGSVAHKLAHCQVVAF</sequence>
<dbReference type="EC" id="3.1.1.2" evidence="8"/>
<evidence type="ECO:0000256" key="2">
    <source>
        <dbReference type="ARBA" id="ARBA00022801"/>
    </source>
</evidence>
<dbReference type="Proteomes" id="UP000887568">
    <property type="component" value="Unplaced"/>
</dbReference>
<organism evidence="10 11">
    <name type="scientific">Patiria miniata</name>
    <name type="common">Bat star</name>
    <name type="synonym">Asterina miniata</name>
    <dbReference type="NCBI Taxonomy" id="46514"/>
    <lineage>
        <taxon>Eukaryota</taxon>
        <taxon>Metazoa</taxon>
        <taxon>Echinodermata</taxon>
        <taxon>Eleutherozoa</taxon>
        <taxon>Asterozoa</taxon>
        <taxon>Asteroidea</taxon>
        <taxon>Valvatacea</taxon>
        <taxon>Valvatida</taxon>
        <taxon>Asterinidae</taxon>
        <taxon>Patiria</taxon>
    </lineage>
</organism>
<evidence type="ECO:0000256" key="3">
    <source>
        <dbReference type="ARBA" id="ARBA00023157"/>
    </source>
</evidence>
<keyword evidence="9" id="KW-0472">Membrane</keyword>
<evidence type="ECO:0000256" key="4">
    <source>
        <dbReference type="ARBA" id="ARBA00023180"/>
    </source>
</evidence>